<gene>
    <name evidence="3" type="ORF">LC1Nh_0235</name>
</gene>
<protein>
    <submittedName>
        <fullName evidence="3">DNA-binding protein / programmed cell death protein 5</fullName>
    </submittedName>
</protein>
<dbReference type="AlphaFoldDB" id="A0A5Q0UGM4"/>
<accession>A0A5Q0UGM4</accession>
<keyword evidence="3" id="KW-0238">DNA-binding</keyword>
<dbReference type="InterPro" id="IPR002836">
    <property type="entry name" value="PDCD5-like"/>
</dbReference>
<evidence type="ECO:0000256" key="2">
    <source>
        <dbReference type="SAM" id="MobiDB-lite"/>
    </source>
</evidence>
<dbReference type="RefSeq" id="WP_153549876.1">
    <property type="nucleotide sequence ID" value="NZ_CP040089.1"/>
</dbReference>
<sequence length="107" mass="12489">MDEDTEDLREQKRKEIENQQENQEEALEEQRKQVQQQAAQYLTKEAKSRLGNIRAADPDKAASVEMQIVQLGKRGQISKINDDQLKDILKSISEEESENESDIKFRR</sequence>
<dbReference type="SUPFAM" id="SSF46950">
    <property type="entry name" value="Double-stranded DNA-binding domain"/>
    <property type="match status" value="1"/>
</dbReference>
<reference evidence="4" key="1">
    <citation type="submission" date="2019-05" db="EMBL/GenBank/DDBJ databases">
        <title>Candidatus Nanohalobium constans, a novel model system to study the DPANN nano-sized archaea: genomic and physiological characterization of a nanoarchaeon co-cultured with its chitinotrophic host.</title>
        <authorList>
            <person name="La Cono V."/>
            <person name="Arcadi E."/>
            <person name="Crisafi F."/>
            <person name="Denaro R."/>
            <person name="La Spada G."/>
            <person name="Messina E."/>
            <person name="Smedile F."/>
            <person name="Toshchakov S.V."/>
            <person name="Shevchenko M.A."/>
            <person name="Golyshin P.N."/>
            <person name="Golyshina O.V."/>
            <person name="Ferrer M."/>
            <person name="Rohde M."/>
            <person name="Mushegian A."/>
            <person name="Sorokin D.Y."/>
            <person name="Giuliano L."/>
            <person name="Yakimov M.M."/>
        </authorList>
    </citation>
    <scope>NUCLEOTIDE SEQUENCE [LARGE SCALE GENOMIC DNA]</scope>
    <source>
        <strain evidence="4">LC1Nh</strain>
    </source>
</reference>
<dbReference type="PIRSF" id="PIRSF015730">
    <property type="entry name" value="TFAR19"/>
    <property type="match status" value="1"/>
</dbReference>
<dbReference type="Proteomes" id="UP000377803">
    <property type="component" value="Chromosome"/>
</dbReference>
<dbReference type="Pfam" id="PF01984">
    <property type="entry name" value="dsDNA_bind"/>
    <property type="match status" value="1"/>
</dbReference>
<organism evidence="3 4">
    <name type="scientific">Candidatus Nanohalobium constans</name>
    <dbReference type="NCBI Taxonomy" id="2565781"/>
    <lineage>
        <taxon>Archaea</taxon>
        <taxon>Candidatus Nanohalarchaeota</taxon>
        <taxon>Candidatus Nanohalobia</taxon>
        <taxon>Candidatus Nanohalobiales</taxon>
        <taxon>Candidatus Nanohalobiaceae</taxon>
        <taxon>Candidatus Nanohalobium</taxon>
    </lineage>
</organism>
<comment type="similarity">
    <text evidence="1">Belongs to the PDCD5 family.</text>
</comment>
<dbReference type="KEGG" id="ncon:LC1Nh_0235"/>
<evidence type="ECO:0000313" key="4">
    <source>
        <dbReference type="Proteomes" id="UP000377803"/>
    </source>
</evidence>
<dbReference type="GeneID" id="42364616"/>
<feature type="compositionally biased region" description="Basic and acidic residues" evidence="2">
    <location>
        <begin position="8"/>
        <end position="17"/>
    </location>
</feature>
<dbReference type="GO" id="GO:0003677">
    <property type="term" value="F:DNA binding"/>
    <property type="evidence" value="ECO:0007669"/>
    <property type="project" value="UniProtKB-KW"/>
</dbReference>
<dbReference type="PANTHER" id="PTHR10840:SF0">
    <property type="entry name" value="PROGRAMMED CELL DEATH PROTEIN 5"/>
    <property type="match status" value="1"/>
</dbReference>
<dbReference type="EMBL" id="CP040089">
    <property type="protein sequence ID" value="QGA80139.1"/>
    <property type="molecule type" value="Genomic_DNA"/>
</dbReference>
<feature type="region of interest" description="Disordered" evidence="2">
    <location>
        <begin position="1"/>
        <end position="39"/>
    </location>
</feature>
<dbReference type="Gene3D" id="1.10.8.140">
    <property type="entry name" value="PDCD5-like"/>
    <property type="match status" value="1"/>
</dbReference>
<dbReference type="InterPro" id="IPR036883">
    <property type="entry name" value="PDCD5-like_sf"/>
</dbReference>
<dbReference type="GO" id="GO:0005829">
    <property type="term" value="C:cytosol"/>
    <property type="evidence" value="ECO:0007669"/>
    <property type="project" value="TreeGrafter"/>
</dbReference>
<evidence type="ECO:0000256" key="1">
    <source>
        <dbReference type="ARBA" id="ARBA00010490"/>
    </source>
</evidence>
<evidence type="ECO:0000313" key="3">
    <source>
        <dbReference type="EMBL" id="QGA80139.1"/>
    </source>
</evidence>
<keyword evidence="4" id="KW-1185">Reference proteome</keyword>
<proteinExistence type="inferred from homology"/>
<name>A0A5Q0UGM4_9ARCH</name>
<dbReference type="PANTHER" id="PTHR10840">
    <property type="entry name" value="PROGRAMMED CELL DEATH PROTEIN 5"/>
    <property type="match status" value="1"/>
</dbReference>